<name>W2VNX9_PHYNI</name>
<evidence type="ECO:0000313" key="2">
    <source>
        <dbReference type="Proteomes" id="UP000018958"/>
    </source>
</evidence>
<dbReference type="Proteomes" id="UP000018958">
    <property type="component" value="Unassembled WGS sequence"/>
</dbReference>
<dbReference type="EMBL" id="ANIX01004865">
    <property type="protein sequence ID" value="ETO99959.1"/>
    <property type="molecule type" value="Genomic_DNA"/>
</dbReference>
<gene>
    <name evidence="1" type="ORF">F441_22616</name>
</gene>
<proteinExistence type="predicted"/>
<organism evidence="1 2">
    <name type="scientific">Phytophthora nicotianae CJ01A1</name>
    <dbReference type="NCBI Taxonomy" id="1317063"/>
    <lineage>
        <taxon>Eukaryota</taxon>
        <taxon>Sar</taxon>
        <taxon>Stramenopiles</taxon>
        <taxon>Oomycota</taxon>
        <taxon>Peronosporomycetes</taxon>
        <taxon>Peronosporales</taxon>
        <taxon>Peronosporaceae</taxon>
        <taxon>Phytophthora</taxon>
    </lineage>
</organism>
<sequence length="200" mass="21676">MRFSRTDPDDRNRVSLAMAQLVEHGRPDFAFALYRRFTGNVSSSAIRNPRFDQAGGLTPFEWSLSENDSLSAQPGVNDANAPVLLLINRGGQSGDFARQLLVLRAGTYRLAFTTGNITGSVTERPKIELRCNSDTRTLTSTALPASPALGGIRSIIPFTVPSSCPAQWLSIVAGNQIDRQSNNPWVTDIAVDASSPSARR</sequence>
<comment type="caution">
    <text evidence="1">The sequence shown here is derived from an EMBL/GenBank/DDBJ whole genome shotgun (WGS) entry which is preliminary data.</text>
</comment>
<dbReference type="AlphaFoldDB" id="W2VNX9"/>
<protein>
    <submittedName>
        <fullName evidence="1">Uncharacterized protein</fullName>
    </submittedName>
</protein>
<reference evidence="1 2" key="1">
    <citation type="submission" date="2013-11" db="EMBL/GenBank/DDBJ databases">
        <title>The Genome Sequence of Phytophthora parasitica CJ01A1.</title>
        <authorList>
            <consortium name="The Broad Institute Genomics Platform"/>
            <person name="Russ C."/>
            <person name="Tyler B."/>
            <person name="Panabieres F."/>
            <person name="Shan W."/>
            <person name="Tripathy S."/>
            <person name="Grunwald N."/>
            <person name="Machado M."/>
            <person name="Johnson C.S."/>
            <person name="Walker B."/>
            <person name="Young S.K."/>
            <person name="Zeng Q."/>
            <person name="Gargeya S."/>
            <person name="Fitzgerald M."/>
            <person name="Haas B."/>
            <person name="Abouelleil A."/>
            <person name="Allen A.W."/>
            <person name="Alvarado L."/>
            <person name="Arachchi H.M."/>
            <person name="Berlin A.M."/>
            <person name="Chapman S.B."/>
            <person name="Gainer-Dewar J."/>
            <person name="Goldberg J."/>
            <person name="Griggs A."/>
            <person name="Gujja S."/>
            <person name="Hansen M."/>
            <person name="Howarth C."/>
            <person name="Imamovic A."/>
            <person name="Ireland A."/>
            <person name="Larimer J."/>
            <person name="McCowan C."/>
            <person name="Murphy C."/>
            <person name="Pearson M."/>
            <person name="Poon T.W."/>
            <person name="Priest M."/>
            <person name="Roberts A."/>
            <person name="Saif S."/>
            <person name="Shea T."/>
            <person name="Sisk P."/>
            <person name="Sykes S."/>
            <person name="Wortman J."/>
            <person name="Nusbaum C."/>
            <person name="Birren B."/>
        </authorList>
    </citation>
    <scope>NUCLEOTIDE SEQUENCE [LARGE SCALE GENOMIC DNA]</scope>
    <source>
        <strain evidence="1 2">CJ01A1</strain>
    </source>
</reference>
<accession>W2VNX9</accession>
<evidence type="ECO:0000313" key="1">
    <source>
        <dbReference type="EMBL" id="ETO99959.1"/>
    </source>
</evidence>